<dbReference type="PROSITE" id="PS50931">
    <property type="entry name" value="HTH_LYSR"/>
    <property type="match status" value="1"/>
</dbReference>
<evidence type="ECO:0000259" key="5">
    <source>
        <dbReference type="PROSITE" id="PS50931"/>
    </source>
</evidence>
<dbReference type="InterPro" id="IPR058163">
    <property type="entry name" value="LysR-type_TF_proteobact-type"/>
</dbReference>
<accession>A0ABQ6PGZ9</accession>
<dbReference type="PANTHER" id="PTHR30537:SF68">
    <property type="entry name" value="TRANSCRIPTIONAL REGULATOR-RELATED"/>
    <property type="match status" value="1"/>
</dbReference>
<keyword evidence="4" id="KW-0804">Transcription</keyword>
<dbReference type="CDD" id="cd00090">
    <property type="entry name" value="HTH_ARSR"/>
    <property type="match status" value="1"/>
</dbReference>
<evidence type="ECO:0000256" key="2">
    <source>
        <dbReference type="ARBA" id="ARBA00023015"/>
    </source>
</evidence>
<evidence type="ECO:0000256" key="4">
    <source>
        <dbReference type="ARBA" id="ARBA00023163"/>
    </source>
</evidence>
<evidence type="ECO:0000256" key="1">
    <source>
        <dbReference type="ARBA" id="ARBA00009437"/>
    </source>
</evidence>
<dbReference type="Pfam" id="PF03466">
    <property type="entry name" value="LysR_substrate"/>
    <property type="match status" value="1"/>
</dbReference>
<dbReference type="PANTHER" id="PTHR30537">
    <property type="entry name" value="HTH-TYPE TRANSCRIPTIONAL REGULATOR"/>
    <property type="match status" value="1"/>
</dbReference>
<gene>
    <name evidence="6" type="ORF">fsci_16500</name>
</gene>
<protein>
    <submittedName>
        <fullName evidence="6">LysR family transcriptional regulator</fullName>
    </submittedName>
</protein>
<dbReference type="Gene3D" id="3.40.190.290">
    <property type="match status" value="1"/>
</dbReference>
<dbReference type="InterPro" id="IPR011991">
    <property type="entry name" value="ArsR-like_HTH"/>
</dbReference>
<dbReference type="SUPFAM" id="SSF46785">
    <property type="entry name" value="Winged helix' DNA-binding domain"/>
    <property type="match status" value="1"/>
</dbReference>
<dbReference type="InterPro" id="IPR036390">
    <property type="entry name" value="WH_DNA-bd_sf"/>
</dbReference>
<proteinExistence type="inferred from homology"/>
<dbReference type="Gene3D" id="1.10.10.10">
    <property type="entry name" value="Winged helix-like DNA-binding domain superfamily/Winged helix DNA-binding domain"/>
    <property type="match status" value="1"/>
</dbReference>
<dbReference type="InterPro" id="IPR000847">
    <property type="entry name" value="LysR_HTH_N"/>
</dbReference>
<keyword evidence="7" id="KW-1185">Reference proteome</keyword>
<evidence type="ECO:0000313" key="7">
    <source>
        <dbReference type="Proteomes" id="UP001628164"/>
    </source>
</evidence>
<dbReference type="SUPFAM" id="SSF53850">
    <property type="entry name" value="Periplasmic binding protein-like II"/>
    <property type="match status" value="1"/>
</dbReference>
<comment type="similarity">
    <text evidence="1">Belongs to the LysR transcriptional regulatory family.</text>
</comment>
<reference evidence="6 7" key="1">
    <citation type="journal article" date="2024" name="Dis. Aquat. Organ.">
        <title>Francisella sciaenopsi sp. nov. isolated from diseased red drum Sciaenops ocellatus in Florida, USA.</title>
        <authorList>
            <person name="Kawahara M."/>
            <person name="Cody T.T."/>
            <person name="Yanong R.P.E."/>
            <person name="Henderson E."/>
            <person name="Yazdi Z."/>
            <person name="Soto E."/>
        </authorList>
    </citation>
    <scope>NUCLEOTIDE SEQUENCE [LARGE SCALE GENOMIC DNA]</scope>
    <source>
        <strain evidence="6 7">R22-20-7</strain>
    </source>
</reference>
<keyword evidence="3" id="KW-0238">DNA-binding</keyword>
<comment type="caution">
    <text evidence="6">The sequence shown here is derived from an EMBL/GenBank/DDBJ whole genome shotgun (WGS) entry which is preliminary data.</text>
</comment>
<dbReference type="EMBL" id="BTHG01000007">
    <property type="protein sequence ID" value="GMN90162.1"/>
    <property type="molecule type" value="Genomic_DNA"/>
</dbReference>
<evidence type="ECO:0000256" key="3">
    <source>
        <dbReference type="ARBA" id="ARBA00023125"/>
    </source>
</evidence>
<dbReference type="InterPro" id="IPR005119">
    <property type="entry name" value="LysR_subst-bd"/>
</dbReference>
<dbReference type="InterPro" id="IPR036388">
    <property type="entry name" value="WH-like_DNA-bd_sf"/>
</dbReference>
<keyword evidence="2" id="KW-0805">Transcription regulation</keyword>
<evidence type="ECO:0000313" key="6">
    <source>
        <dbReference type="EMBL" id="GMN90162.1"/>
    </source>
</evidence>
<name>A0ABQ6PGZ9_9GAMM</name>
<sequence length="298" mass="34199">MRVMMNFDDIFIFIKLIDVGTFTELAKHLNVSQSTVSRRIQNLEESVNMKLIKRNSRGLIEMTEDGESFYRSFKDIEKQANTTLQQIVNKSKEISGTLKIGMPKLFLDNILADKLGIFYARYPNVKLVFSYTAGIVDLVKDDIDIAITIKKPITSSCTIKTLVRAKNKLYASQDYIQTYGQPNLLEDLESHDVVGFLHNDKFQTILIAFSEKDDSKKEVCINPNMFLNNSICDINIATKCNKIINTLDIFANSKLNVLPVLDDYYFGRTDFYLVRATGVRNNLEQEFVKFIDVCLQEY</sequence>
<organism evidence="6 7">
    <name type="scientific">Francisella sciaenopsi</name>
    <dbReference type="NCBI Taxonomy" id="3055034"/>
    <lineage>
        <taxon>Bacteria</taxon>
        <taxon>Pseudomonadati</taxon>
        <taxon>Pseudomonadota</taxon>
        <taxon>Gammaproteobacteria</taxon>
        <taxon>Thiotrichales</taxon>
        <taxon>Francisellaceae</taxon>
        <taxon>Francisella</taxon>
    </lineage>
</organism>
<dbReference type="Proteomes" id="UP001628164">
    <property type="component" value="Unassembled WGS sequence"/>
</dbReference>
<feature type="domain" description="HTH lysR-type" evidence="5">
    <location>
        <begin position="5"/>
        <end position="62"/>
    </location>
</feature>
<dbReference type="Pfam" id="PF00126">
    <property type="entry name" value="HTH_1"/>
    <property type="match status" value="1"/>
</dbReference>
<dbReference type="PRINTS" id="PR00039">
    <property type="entry name" value="HTHLYSR"/>
</dbReference>